<feature type="domain" description="EGF-like" evidence="3">
    <location>
        <begin position="818"/>
        <end position="854"/>
    </location>
</feature>
<dbReference type="InterPro" id="IPR006212">
    <property type="entry name" value="Furin_repeat"/>
</dbReference>
<organism evidence="4 5">
    <name type="scientific">Tritrichomonas foetus</name>
    <dbReference type="NCBI Taxonomy" id="1144522"/>
    <lineage>
        <taxon>Eukaryota</taxon>
        <taxon>Metamonada</taxon>
        <taxon>Parabasalia</taxon>
        <taxon>Tritrichomonadida</taxon>
        <taxon>Tritrichomonadidae</taxon>
        <taxon>Tritrichomonas</taxon>
    </lineage>
</organism>
<keyword evidence="5" id="KW-1185">Reference proteome</keyword>
<evidence type="ECO:0000256" key="2">
    <source>
        <dbReference type="SAM" id="Phobius"/>
    </source>
</evidence>
<evidence type="ECO:0000313" key="4">
    <source>
        <dbReference type="EMBL" id="OHS96483.1"/>
    </source>
</evidence>
<feature type="region of interest" description="Disordered" evidence="1">
    <location>
        <begin position="960"/>
        <end position="980"/>
    </location>
</feature>
<feature type="domain" description="EGF-like" evidence="3">
    <location>
        <begin position="599"/>
        <end position="638"/>
    </location>
</feature>
<dbReference type="InterPro" id="IPR053215">
    <property type="entry name" value="TKL_Ser/Thr_kinase"/>
</dbReference>
<feature type="domain" description="EGF-like" evidence="3">
    <location>
        <begin position="103"/>
        <end position="138"/>
    </location>
</feature>
<dbReference type="InterPro" id="IPR005127">
    <property type="entry name" value="Giardia_VSP"/>
</dbReference>
<feature type="domain" description="EGF-like" evidence="3">
    <location>
        <begin position="745"/>
        <end position="781"/>
    </location>
</feature>
<feature type="compositionally biased region" description="Low complexity" evidence="1">
    <location>
        <begin position="960"/>
        <end position="976"/>
    </location>
</feature>
<dbReference type="SMART" id="SM00261">
    <property type="entry name" value="FU"/>
    <property type="match status" value="14"/>
</dbReference>
<dbReference type="Pfam" id="PF03302">
    <property type="entry name" value="VSP"/>
    <property type="match status" value="2"/>
</dbReference>
<feature type="domain" description="EGF-like" evidence="3">
    <location>
        <begin position="139"/>
        <end position="171"/>
    </location>
</feature>
<name>A0A1J4JFR6_9EUKA</name>
<comment type="caution">
    <text evidence="4">The sequence shown here is derived from an EMBL/GenBank/DDBJ whole genome shotgun (WGS) entry which is preliminary data.</text>
</comment>
<feature type="domain" description="EGF-like" evidence="3">
    <location>
        <begin position="886"/>
        <end position="918"/>
    </location>
</feature>
<feature type="domain" description="EGF-like" evidence="3">
    <location>
        <begin position="394"/>
        <end position="429"/>
    </location>
</feature>
<dbReference type="EMBL" id="MLAK01001173">
    <property type="protein sequence ID" value="OHS96483.1"/>
    <property type="molecule type" value="Genomic_DNA"/>
</dbReference>
<keyword evidence="2" id="KW-0472">Membrane</keyword>
<dbReference type="PANTHER" id="PTHR45756:SF1">
    <property type="entry name" value="PROTEIN KINASE DOMAIN CONTAINING PROTEIN"/>
    <property type="match status" value="1"/>
</dbReference>
<dbReference type="Proteomes" id="UP000179807">
    <property type="component" value="Unassembled WGS sequence"/>
</dbReference>
<accession>A0A1J4JFR6</accession>
<dbReference type="RefSeq" id="XP_068349620.1">
    <property type="nucleotide sequence ID" value="XM_068511364.1"/>
</dbReference>
<dbReference type="Gene3D" id="2.10.220.10">
    <property type="entry name" value="Hormone Receptor, Insulin-like Growth Factor Receptor 1, Chain A, domain 2"/>
    <property type="match status" value="3"/>
</dbReference>
<gene>
    <name evidence="4" type="ORF">TRFO_37341</name>
</gene>
<feature type="domain" description="EGF-like" evidence="3">
    <location>
        <begin position="672"/>
        <end position="709"/>
    </location>
</feature>
<evidence type="ECO:0000313" key="5">
    <source>
        <dbReference type="Proteomes" id="UP000179807"/>
    </source>
</evidence>
<dbReference type="SMART" id="SM00181">
    <property type="entry name" value="EGF"/>
    <property type="match status" value="20"/>
</dbReference>
<feature type="domain" description="EGF-like" evidence="3">
    <location>
        <begin position="855"/>
        <end position="885"/>
    </location>
</feature>
<feature type="domain" description="EGF-like" evidence="3">
    <location>
        <begin position="32"/>
        <end position="64"/>
    </location>
</feature>
<feature type="domain" description="EGF-like" evidence="3">
    <location>
        <begin position="323"/>
        <end position="362"/>
    </location>
</feature>
<feature type="domain" description="EGF-like" evidence="3">
    <location>
        <begin position="462"/>
        <end position="498"/>
    </location>
</feature>
<feature type="domain" description="EGF-like" evidence="3">
    <location>
        <begin position="919"/>
        <end position="950"/>
    </location>
</feature>
<feature type="domain" description="EGF-like" evidence="3">
    <location>
        <begin position="566"/>
        <end position="598"/>
    </location>
</feature>
<feature type="domain" description="EGF-like" evidence="3">
    <location>
        <begin position="363"/>
        <end position="393"/>
    </location>
</feature>
<dbReference type="InterPro" id="IPR000742">
    <property type="entry name" value="EGF"/>
</dbReference>
<evidence type="ECO:0000259" key="3">
    <source>
        <dbReference type="SMART" id="SM00181"/>
    </source>
</evidence>
<proteinExistence type="predicted"/>
<keyword evidence="2" id="KW-1133">Transmembrane helix</keyword>
<feature type="compositionally biased region" description="Basic and acidic residues" evidence="1">
    <location>
        <begin position="1045"/>
        <end position="1058"/>
    </location>
</feature>
<feature type="domain" description="EGF-like" evidence="3">
    <location>
        <begin position="710"/>
        <end position="744"/>
    </location>
</feature>
<feature type="region of interest" description="Disordered" evidence="1">
    <location>
        <begin position="1015"/>
        <end position="1058"/>
    </location>
</feature>
<dbReference type="PANTHER" id="PTHR45756">
    <property type="entry name" value="PALMITOYLTRANSFERASE"/>
    <property type="match status" value="1"/>
</dbReference>
<feature type="domain" description="EGF-like" evidence="3">
    <location>
        <begin position="65"/>
        <end position="102"/>
    </location>
</feature>
<protein>
    <recommendedName>
        <fullName evidence="3">EGF-like domain-containing protein</fullName>
    </recommendedName>
</protein>
<dbReference type="OrthoDB" id="300641at2759"/>
<feature type="domain" description="EGF-like" evidence="3">
    <location>
        <begin position="534"/>
        <end position="565"/>
    </location>
</feature>
<feature type="transmembrane region" description="Helical" evidence="2">
    <location>
        <begin position="985"/>
        <end position="1007"/>
    </location>
</feature>
<dbReference type="GeneID" id="94846068"/>
<dbReference type="VEuPathDB" id="TrichDB:TRFO_37341"/>
<reference evidence="4" key="1">
    <citation type="submission" date="2016-10" db="EMBL/GenBank/DDBJ databases">
        <authorList>
            <person name="Benchimol M."/>
            <person name="Almeida L.G."/>
            <person name="Vasconcelos A.T."/>
            <person name="Perreira-Neves A."/>
            <person name="Rosa I.A."/>
            <person name="Tasca T."/>
            <person name="Bogo M.R."/>
            <person name="de Souza W."/>
        </authorList>
    </citation>
    <scope>NUCLEOTIDE SEQUENCE [LARGE SCALE GENOMIC DNA]</scope>
    <source>
        <strain evidence="4">K</strain>
    </source>
</reference>
<feature type="compositionally biased region" description="Low complexity" evidence="1">
    <location>
        <begin position="1033"/>
        <end position="1044"/>
    </location>
</feature>
<feature type="domain" description="EGF-like" evidence="3">
    <location>
        <begin position="186"/>
        <end position="222"/>
    </location>
</feature>
<evidence type="ECO:0000256" key="1">
    <source>
        <dbReference type="SAM" id="MobiDB-lite"/>
    </source>
</evidence>
<dbReference type="InterPro" id="IPR009030">
    <property type="entry name" value="Growth_fac_rcpt_cys_sf"/>
</dbReference>
<dbReference type="AlphaFoldDB" id="A0A1J4JFR6"/>
<sequence>MIIDEKKPRFPTKNNKNEITFNHQNNGNILAQCSDENCLKCENQAQICTECKLGFYIDSQSLCQPCSTIEGCITCNADKISNPICSKCNSSYYLDEENNICQNCHESCLSCTNGTEYDCIECSEDYIMKETENGQICTKCKIENCTTCNDNFTECIECDKDSVLVSPTLCQFCANGTYLNNSECVPCDKSCQTCDGGTNYDCITCAEGYTMKTDDNGTQFCSEKCIVPHCQNCIPDQNVCNQFENNYYLENNQCKKCNIACETCTGPSNGDCLTCNKEEGYTFSKSKKYCTNCIEKLGVCISCESSVDICDLCEDGYQAVNGECKLCPFNCKTCTNNAKLCTQCKDGYEAHRNEKGEIIACTNCDDKNCLSCYATQYCSLCVDGYYLSDFKCKKCDKACKKCFDSNHFACIECADGYEERFSINRKYCSNCPSNCESCTEDLQTCIACEGGYYLNNNTKCEKCDDSCLGCEGSTHFDCIACNTNYTFAVDSDGRKYCTKCSRTLPNCIKCNDWNTQCTECERHYFVNNQKKCQACDISCDECTGATNKDCNSCSQGYYLIDGTCLKCTDVNCKICKVENPSICTQCSDGYYVENNKCKQCAEDCAICEYDTSTKKIICKKCKPEYIEIGGNDGIVKCYECNVLNCANCSDDKATCNICKDGYYKVNDNLCNNCHQSCKTCENGNADTNCLECADGYRKEINSKGEEYCTNCNEYSNCEYCPSNPAVCMKCKDGYFLSSISGLCSRCHKSCETCTNAGPIKCLKCNEYYHPVLMSNGSTICTMCDATVQNCLECDNDPKICSRCLDSHFYDPNLESCQPCDVSCKQCTGPSNLECTECADGYQKVDVENGVFVCRACNDPNCQTCSDPTICTTCFDGFYLQKNQCTACHSTCKKCIGSEANQCTECTDGFNLQPEGVCNECSAQHCQMCSVEDICMKCFDGYVLNTDANCSEITDNISSLSSSSSSNQNNNNDNGNSDEPKSKTPIIIGVVVAVVVVVIVIVVVVIVLRSRSPRRFNRSSESELNNEVEDVGFTTTTTKPNTQPERTTKDPFKYDYEEN</sequence>
<feature type="domain" description="EGF-like" evidence="3">
    <location>
        <begin position="639"/>
        <end position="671"/>
    </location>
</feature>
<keyword evidence="2" id="KW-0812">Transmembrane</keyword>
<dbReference type="SUPFAM" id="SSF57184">
    <property type="entry name" value="Growth factor receptor domain"/>
    <property type="match status" value="9"/>
</dbReference>